<protein>
    <recommendedName>
        <fullName evidence="8">Bacterial sugar transferase domain-containing protein</fullName>
    </recommendedName>
</protein>
<comment type="subcellular location">
    <subcellularLocation>
        <location evidence="1">Membrane</location>
        <topology evidence="1">Multi-pass membrane protein</topology>
    </subcellularLocation>
</comment>
<dbReference type="Proteomes" id="UP000178726">
    <property type="component" value="Unassembled WGS sequence"/>
</dbReference>
<dbReference type="STRING" id="1798689.A3I29_04725"/>
<dbReference type="AlphaFoldDB" id="A0A1F6N8T2"/>
<evidence type="ECO:0000313" key="10">
    <source>
        <dbReference type="Proteomes" id="UP000178726"/>
    </source>
</evidence>
<evidence type="ECO:0000256" key="3">
    <source>
        <dbReference type="ARBA" id="ARBA00022679"/>
    </source>
</evidence>
<evidence type="ECO:0000256" key="1">
    <source>
        <dbReference type="ARBA" id="ARBA00004141"/>
    </source>
</evidence>
<dbReference type="NCBIfam" id="TIGR03025">
    <property type="entry name" value="EPS_sugtrans"/>
    <property type="match status" value="1"/>
</dbReference>
<dbReference type="PANTHER" id="PTHR30576">
    <property type="entry name" value="COLANIC BIOSYNTHESIS UDP-GLUCOSE LIPID CARRIER TRANSFERASE"/>
    <property type="match status" value="1"/>
</dbReference>
<organism evidence="9 10">
    <name type="scientific">Candidatus Magasanikbacteria bacterium RIFCSPLOWO2_02_FULL_44_11</name>
    <dbReference type="NCBI Taxonomy" id="1798689"/>
    <lineage>
        <taxon>Bacteria</taxon>
        <taxon>Candidatus Magasanikiibacteriota</taxon>
    </lineage>
</organism>
<feature type="transmembrane region" description="Helical" evidence="7">
    <location>
        <begin position="105"/>
        <end position="124"/>
    </location>
</feature>
<keyword evidence="4 7" id="KW-0812">Transmembrane</keyword>
<feature type="transmembrane region" description="Helical" evidence="7">
    <location>
        <begin position="266"/>
        <end position="291"/>
    </location>
</feature>
<dbReference type="Pfam" id="PF13727">
    <property type="entry name" value="CoA_binding_3"/>
    <property type="match status" value="1"/>
</dbReference>
<keyword evidence="3" id="KW-0808">Transferase</keyword>
<evidence type="ECO:0000256" key="5">
    <source>
        <dbReference type="ARBA" id="ARBA00022989"/>
    </source>
</evidence>
<dbReference type="Pfam" id="PF02397">
    <property type="entry name" value="Bac_transf"/>
    <property type="match status" value="1"/>
</dbReference>
<dbReference type="EMBL" id="MFQK01000056">
    <property type="protein sequence ID" value="OGH80312.1"/>
    <property type="molecule type" value="Genomic_DNA"/>
</dbReference>
<gene>
    <name evidence="9" type="ORF">A3I29_04725</name>
</gene>
<name>A0A1F6N8T2_9BACT</name>
<keyword evidence="6 7" id="KW-0472">Membrane</keyword>
<evidence type="ECO:0000256" key="2">
    <source>
        <dbReference type="ARBA" id="ARBA00006464"/>
    </source>
</evidence>
<dbReference type="InterPro" id="IPR017475">
    <property type="entry name" value="EPS_sugar_tfrase"/>
</dbReference>
<dbReference type="InterPro" id="IPR003362">
    <property type="entry name" value="Bact_transf"/>
</dbReference>
<comment type="similarity">
    <text evidence="2">Belongs to the bacterial sugar transferase family.</text>
</comment>
<proteinExistence type="inferred from homology"/>
<dbReference type="GO" id="GO:0016780">
    <property type="term" value="F:phosphotransferase activity, for other substituted phosphate groups"/>
    <property type="evidence" value="ECO:0007669"/>
    <property type="project" value="TreeGrafter"/>
</dbReference>
<keyword evidence="5 7" id="KW-1133">Transmembrane helix</keyword>
<feature type="transmembrane region" description="Helical" evidence="7">
    <location>
        <begin position="43"/>
        <end position="64"/>
    </location>
</feature>
<evidence type="ECO:0000313" key="9">
    <source>
        <dbReference type="EMBL" id="OGH80312.1"/>
    </source>
</evidence>
<comment type="caution">
    <text evidence="9">The sequence shown here is derived from an EMBL/GenBank/DDBJ whole genome shotgun (WGS) entry which is preliminary data.</text>
</comment>
<dbReference type="PANTHER" id="PTHR30576:SF0">
    <property type="entry name" value="UNDECAPRENYL-PHOSPHATE N-ACETYLGALACTOSAMINYL 1-PHOSPHATE TRANSFERASE-RELATED"/>
    <property type="match status" value="1"/>
</dbReference>
<evidence type="ECO:0000256" key="6">
    <source>
        <dbReference type="ARBA" id="ARBA00023136"/>
    </source>
</evidence>
<evidence type="ECO:0000259" key="8">
    <source>
        <dbReference type="Pfam" id="PF02397"/>
    </source>
</evidence>
<evidence type="ECO:0000256" key="4">
    <source>
        <dbReference type="ARBA" id="ARBA00022692"/>
    </source>
</evidence>
<reference evidence="9 10" key="1">
    <citation type="journal article" date="2016" name="Nat. Commun.">
        <title>Thousands of microbial genomes shed light on interconnected biogeochemical processes in an aquifer system.</title>
        <authorList>
            <person name="Anantharaman K."/>
            <person name="Brown C.T."/>
            <person name="Hug L.A."/>
            <person name="Sharon I."/>
            <person name="Castelle C.J."/>
            <person name="Probst A.J."/>
            <person name="Thomas B.C."/>
            <person name="Singh A."/>
            <person name="Wilkins M.J."/>
            <person name="Karaoz U."/>
            <person name="Brodie E.L."/>
            <person name="Williams K.H."/>
            <person name="Hubbard S.S."/>
            <person name="Banfield J.F."/>
        </authorList>
    </citation>
    <scope>NUCLEOTIDE SEQUENCE [LARGE SCALE GENOMIC DNA]</scope>
</reference>
<sequence length="457" mass="51758">MYNRIKQITLAIGDFAMLLAGFFIALAIRYTEIPTRGANGLTYFMLPLFGLAIVMLFIAGLYDIGKIKNDRSLHKRLGMTAAAWVIVAVLFFYTNSATSATPKTILILVAIFGFSLIAFWRALYHTFISKSFLSRNLIFVGLAPEALEIIQLLKKQPEHGYQVVGCIVSDQKESLPDEIPSANRLSELLVKIPVGADTIIVSPSMANNTAVLAELYHTLFQQVSVVNLADFYEEIFDRVPSFVFSAAWFVTNLHEQQKRIYDRIRILTDCIAALSMVLFFILTYPLIALLIKLTSRGPVLFKQIRVGRGAKPFVMYKYRTMKALTTSGSAEVTGPQYAAKNDSRITAVGRFLRKTRLDELPQCLNILRGEMSVIGPRPERPEFVNELTKQMPFYSLRHLIKPGLTGWAQLQHSYYGTISENLFKLQYDLFYVKNRGFFLDLAILLRTINIVIRFMGR</sequence>
<feature type="transmembrane region" description="Helical" evidence="7">
    <location>
        <begin position="12"/>
        <end position="31"/>
    </location>
</feature>
<feature type="transmembrane region" description="Helical" evidence="7">
    <location>
        <begin position="76"/>
        <end position="93"/>
    </location>
</feature>
<feature type="domain" description="Bacterial sugar transferase" evidence="8">
    <location>
        <begin position="267"/>
        <end position="452"/>
    </location>
</feature>
<dbReference type="GO" id="GO:0016020">
    <property type="term" value="C:membrane"/>
    <property type="evidence" value="ECO:0007669"/>
    <property type="project" value="UniProtKB-SubCell"/>
</dbReference>
<evidence type="ECO:0000256" key="7">
    <source>
        <dbReference type="SAM" id="Phobius"/>
    </source>
</evidence>
<accession>A0A1F6N8T2</accession>